<dbReference type="InterPro" id="IPR013196">
    <property type="entry name" value="HTH_11"/>
</dbReference>
<organism evidence="3 4">
    <name type="scientific">Sphingomonas psychrolutea</name>
    <dbReference type="NCBI Taxonomy" id="1259676"/>
    <lineage>
        <taxon>Bacteria</taxon>
        <taxon>Pseudomonadati</taxon>
        <taxon>Pseudomonadota</taxon>
        <taxon>Alphaproteobacteria</taxon>
        <taxon>Sphingomonadales</taxon>
        <taxon>Sphingomonadaceae</taxon>
        <taxon>Sphingomonas</taxon>
    </lineage>
</organism>
<dbReference type="EMBL" id="BMDW01000022">
    <property type="protein sequence ID" value="GGA57941.1"/>
    <property type="molecule type" value="Genomic_DNA"/>
</dbReference>
<evidence type="ECO:0000259" key="1">
    <source>
        <dbReference type="Pfam" id="PF08279"/>
    </source>
</evidence>
<keyword evidence="4" id="KW-1185">Reference proteome</keyword>
<dbReference type="PANTHER" id="PTHR34580:SF3">
    <property type="entry name" value="PROTEIN PAFB"/>
    <property type="match status" value="1"/>
</dbReference>
<reference evidence="4" key="1">
    <citation type="journal article" date="2019" name="Int. J. Syst. Evol. Microbiol.">
        <title>The Global Catalogue of Microorganisms (GCM) 10K type strain sequencing project: providing services to taxonomists for standard genome sequencing and annotation.</title>
        <authorList>
            <consortium name="The Broad Institute Genomics Platform"/>
            <consortium name="The Broad Institute Genome Sequencing Center for Infectious Disease"/>
            <person name="Wu L."/>
            <person name="Ma J."/>
        </authorList>
    </citation>
    <scope>NUCLEOTIDE SEQUENCE [LARGE SCALE GENOMIC DNA]</scope>
    <source>
        <strain evidence="4">CGMCC 1.10106</strain>
    </source>
</reference>
<dbReference type="InterPro" id="IPR026881">
    <property type="entry name" value="WYL_dom"/>
</dbReference>
<proteinExistence type="predicted"/>
<dbReference type="PROSITE" id="PS52050">
    <property type="entry name" value="WYL"/>
    <property type="match status" value="1"/>
</dbReference>
<dbReference type="Proteomes" id="UP000618591">
    <property type="component" value="Unassembled WGS sequence"/>
</dbReference>
<feature type="domain" description="Helix-turn-helix type 11" evidence="1">
    <location>
        <begin position="12"/>
        <end position="65"/>
    </location>
</feature>
<comment type="caution">
    <text evidence="3">The sequence shown here is derived from an EMBL/GenBank/DDBJ whole genome shotgun (WGS) entry which is preliminary data.</text>
</comment>
<dbReference type="Pfam" id="PF08279">
    <property type="entry name" value="HTH_11"/>
    <property type="match status" value="1"/>
</dbReference>
<dbReference type="PANTHER" id="PTHR34580">
    <property type="match status" value="1"/>
</dbReference>
<dbReference type="InterPro" id="IPR036388">
    <property type="entry name" value="WH-like_DNA-bd_sf"/>
</dbReference>
<accession>A0ABQ1H5Z1</accession>
<feature type="domain" description="WYL" evidence="2">
    <location>
        <begin position="143"/>
        <end position="208"/>
    </location>
</feature>
<evidence type="ECO:0000313" key="3">
    <source>
        <dbReference type="EMBL" id="GGA57941.1"/>
    </source>
</evidence>
<evidence type="ECO:0000259" key="2">
    <source>
        <dbReference type="Pfam" id="PF13280"/>
    </source>
</evidence>
<gene>
    <name evidence="3" type="ORF">GCM10011395_30390</name>
</gene>
<dbReference type="InterPro" id="IPR036390">
    <property type="entry name" value="WH_DNA-bd_sf"/>
</dbReference>
<dbReference type="InterPro" id="IPR051534">
    <property type="entry name" value="CBASS_pafABC_assoc_protein"/>
</dbReference>
<dbReference type="Pfam" id="PF13280">
    <property type="entry name" value="WYL"/>
    <property type="match status" value="1"/>
</dbReference>
<name>A0ABQ1H5Z1_9SPHN</name>
<dbReference type="SUPFAM" id="SSF46785">
    <property type="entry name" value="Winged helix' DNA-binding domain"/>
    <property type="match status" value="1"/>
</dbReference>
<sequence length="236" mass="26281">MCYGTAMSRSQRLLDLVQVLRLHRRAVTGAVLAEELGVSLRTLYRDVETLRAQGAPIDGEAGVGYVLRPGFMLPPLMFSEEEIEALVLGSRWVSERADGMLGKAARNVLAKINAVLPDDLKANIEASGLLIGPGDPVPVGDAKLATIRQAIRSENIIQIAYADENGANTHRAIWPFALAFYDRVRVVVGWCELRGGYRHFRTDRITALYVAPKRYPRRRAALLKEWRTVRGIPDQY</sequence>
<protein>
    <submittedName>
        <fullName evidence="3">DeoR family transcriptional regulator</fullName>
    </submittedName>
</protein>
<evidence type="ECO:0000313" key="4">
    <source>
        <dbReference type="Proteomes" id="UP000618591"/>
    </source>
</evidence>
<dbReference type="Gene3D" id="1.10.10.10">
    <property type="entry name" value="Winged helix-like DNA-binding domain superfamily/Winged helix DNA-binding domain"/>
    <property type="match status" value="1"/>
</dbReference>